<evidence type="ECO:0000313" key="2">
    <source>
        <dbReference type="Proteomes" id="UP001060085"/>
    </source>
</evidence>
<keyword evidence="2" id="KW-1185">Reference proteome</keyword>
<protein>
    <submittedName>
        <fullName evidence="1">Uncharacterized protein</fullName>
    </submittedName>
</protein>
<name>A0ACC0B467_CATRO</name>
<reference evidence="2" key="1">
    <citation type="journal article" date="2023" name="Nat. Plants">
        <title>Single-cell RNA sequencing provides a high-resolution roadmap for understanding the multicellular compartmentation of specialized metabolism.</title>
        <authorList>
            <person name="Sun S."/>
            <person name="Shen X."/>
            <person name="Li Y."/>
            <person name="Li Y."/>
            <person name="Wang S."/>
            <person name="Li R."/>
            <person name="Zhang H."/>
            <person name="Shen G."/>
            <person name="Guo B."/>
            <person name="Wei J."/>
            <person name="Xu J."/>
            <person name="St-Pierre B."/>
            <person name="Chen S."/>
            <person name="Sun C."/>
        </authorList>
    </citation>
    <scope>NUCLEOTIDE SEQUENCE [LARGE SCALE GENOMIC DNA]</scope>
</reference>
<accession>A0ACC0B467</accession>
<dbReference type="EMBL" id="CM044704">
    <property type="protein sequence ID" value="KAI5667442.1"/>
    <property type="molecule type" value="Genomic_DNA"/>
</dbReference>
<organism evidence="1 2">
    <name type="scientific">Catharanthus roseus</name>
    <name type="common">Madagascar periwinkle</name>
    <name type="synonym">Vinca rosea</name>
    <dbReference type="NCBI Taxonomy" id="4058"/>
    <lineage>
        <taxon>Eukaryota</taxon>
        <taxon>Viridiplantae</taxon>
        <taxon>Streptophyta</taxon>
        <taxon>Embryophyta</taxon>
        <taxon>Tracheophyta</taxon>
        <taxon>Spermatophyta</taxon>
        <taxon>Magnoliopsida</taxon>
        <taxon>eudicotyledons</taxon>
        <taxon>Gunneridae</taxon>
        <taxon>Pentapetalae</taxon>
        <taxon>asterids</taxon>
        <taxon>lamiids</taxon>
        <taxon>Gentianales</taxon>
        <taxon>Apocynaceae</taxon>
        <taxon>Rauvolfioideae</taxon>
        <taxon>Vinceae</taxon>
        <taxon>Catharanthinae</taxon>
        <taxon>Catharanthus</taxon>
    </lineage>
</organism>
<proteinExistence type="predicted"/>
<gene>
    <name evidence="1" type="ORF">M9H77_17295</name>
</gene>
<dbReference type="Proteomes" id="UP001060085">
    <property type="component" value="Linkage Group LG04"/>
</dbReference>
<sequence>MVDLLQEVAFDRLSEPDVVKPYFDSSTEIYIRLIMQMPCHLPRPLQDYEQVENNLCRRRSNMFHGFFTKKSKWGAVSGCILLQFLKIISLLRKLWINLLSCSYLLVAAQGYIRTSVRVWFDILVSQFPSDNLLVVLVNTRVLRGLCFAVILGINIEWVTALFGPSTGSSIKFRPRSEGENKQNKCNK</sequence>
<comment type="caution">
    <text evidence="1">The sequence shown here is derived from an EMBL/GenBank/DDBJ whole genome shotgun (WGS) entry which is preliminary data.</text>
</comment>
<evidence type="ECO:0000313" key="1">
    <source>
        <dbReference type="EMBL" id="KAI5667442.1"/>
    </source>
</evidence>